<proteinExistence type="predicted"/>
<gene>
    <name evidence="1" type="ORF">ITP53_25820</name>
</gene>
<protein>
    <submittedName>
        <fullName evidence="1">Uncharacterized protein</fullName>
    </submittedName>
</protein>
<dbReference type="AlphaFoldDB" id="A0A931AF56"/>
<accession>A0A931AF56</accession>
<dbReference type="RefSeq" id="WP_195898026.1">
    <property type="nucleotide sequence ID" value="NZ_JADOGI010000082.1"/>
</dbReference>
<comment type="caution">
    <text evidence="1">The sequence shown here is derived from an EMBL/GenBank/DDBJ whole genome shotgun (WGS) entry which is preliminary data.</text>
</comment>
<evidence type="ECO:0000313" key="1">
    <source>
        <dbReference type="EMBL" id="MBF8189089.1"/>
    </source>
</evidence>
<dbReference type="SUPFAM" id="SSF48498">
    <property type="entry name" value="Tetracyclin repressor-like, C-terminal domain"/>
    <property type="match status" value="1"/>
</dbReference>
<reference evidence="1" key="1">
    <citation type="submission" date="2020-11" db="EMBL/GenBank/DDBJ databases">
        <title>Whole-genome analyses of Nonomuraea sp. K274.</title>
        <authorList>
            <person name="Veyisoglu A."/>
        </authorList>
    </citation>
    <scope>NUCLEOTIDE SEQUENCE</scope>
    <source>
        <strain evidence="1">K274</strain>
    </source>
</reference>
<dbReference type="Proteomes" id="UP000605361">
    <property type="component" value="Unassembled WGS sequence"/>
</dbReference>
<organism evidence="1 2">
    <name type="scientific">Nonomuraea cypriaca</name>
    <dbReference type="NCBI Taxonomy" id="1187855"/>
    <lineage>
        <taxon>Bacteria</taxon>
        <taxon>Bacillati</taxon>
        <taxon>Actinomycetota</taxon>
        <taxon>Actinomycetes</taxon>
        <taxon>Streptosporangiales</taxon>
        <taxon>Streptosporangiaceae</taxon>
        <taxon>Nonomuraea</taxon>
    </lineage>
</organism>
<dbReference type="EMBL" id="JADOGI010000082">
    <property type="protein sequence ID" value="MBF8189089.1"/>
    <property type="molecule type" value="Genomic_DNA"/>
</dbReference>
<dbReference type="Gene3D" id="1.10.357.10">
    <property type="entry name" value="Tetracycline Repressor, domain 2"/>
    <property type="match status" value="1"/>
</dbReference>
<sequence length="101" mass="10811">MRSDEAVPLDESGTPVSAAVGEAFTDGTLELDASERAFTSYLQAEQEHGRIKTDADVESLALVLVGAAHQLLLTRGPHATDLRDRMHRTVTALITAVTPQV</sequence>
<keyword evidence="2" id="KW-1185">Reference proteome</keyword>
<evidence type="ECO:0000313" key="2">
    <source>
        <dbReference type="Proteomes" id="UP000605361"/>
    </source>
</evidence>
<name>A0A931AF56_9ACTN</name>
<dbReference type="InterPro" id="IPR036271">
    <property type="entry name" value="Tet_transcr_reg_TetR-rel_C_sf"/>
</dbReference>